<accession>A0A7J0G2N3</accession>
<comment type="subcellular location">
    <subcellularLocation>
        <location evidence="1">Membrane</location>
    </subcellularLocation>
</comment>
<dbReference type="AlphaFoldDB" id="A0A7J0G2N3"/>
<gene>
    <name evidence="13" type="ORF">Acr_17g0006170</name>
</gene>
<dbReference type="GO" id="GO:0004497">
    <property type="term" value="F:monooxygenase activity"/>
    <property type="evidence" value="ECO:0007669"/>
    <property type="project" value="UniProtKB-KW"/>
</dbReference>
<dbReference type="EMBL" id="BJWL01000017">
    <property type="protein sequence ID" value="GFZ05045.1"/>
    <property type="molecule type" value="Genomic_DNA"/>
</dbReference>
<keyword evidence="3 11" id="KW-0349">Heme</keyword>
<dbReference type="PRINTS" id="PR00385">
    <property type="entry name" value="P450"/>
</dbReference>
<evidence type="ECO:0000256" key="1">
    <source>
        <dbReference type="ARBA" id="ARBA00004370"/>
    </source>
</evidence>
<dbReference type="PRINTS" id="PR00463">
    <property type="entry name" value="EP450I"/>
</dbReference>
<evidence type="ECO:0000256" key="4">
    <source>
        <dbReference type="ARBA" id="ARBA00022692"/>
    </source>
</evidence>
<comment type="caution">
    <text evidence="13">The sequence shown here is derived from an EMBL/GenBank/DDBJ whole genome shotgun (WGS) entry which is preliminary data.</text>
</comment>
<keyword evidence="14" id="KW-1185">Reference proteome</keyword>
<dbReference type="GO" id="GO:0005506">
    <property type="term" value="F:iron ion binding"/>
    <property type="evidence" value="ECO:0007669"/>
    <property type="project" value="InterPro"/>
</dbReference>
<dbReference type="PROSITE" id="PS00086">
    <property type="entry name" value="CYTOCHROME_P450"/>
    <property type="match status" value="1"/>
</dbReference>
<keyword evidence="8 11" id="KW-0408">Iron</keyword>
<feature type="domain" description="Retrotransposon gag" evidence="12">
    <location>
        <begin position="500"/>
        <end position="591"/>
    </location>
</feature>
<name>A0A7J0G2N3_9ERIC</name>
<dbReference type="Proteomes" id="UP000585474">
    <property type="component" value="Unassembled WGS sequence"/>
</dbReference>
<evidence type="ECO:0000256" key="9">
    <source>
        <dbReference type="ARBA" id="ARBA00023033"/>
    </source>
</evidence>
<dbReference type="GO" id="GO:0016020">
    <property type="term" value="C:membrane"/>
    <property type="evidence" value="ECO:0007669"/>
    <property type="project" value="UniProtKB-SubCell"/>
</dbReference>
<dbReference type="InterPro" id="IPR002401">
    <property type="entry name" value="Cyt_P450_E_grp-I"/>
</dbReference>
<dbReference type="Pfam" id="PF03732">
    <property type="entry name" value="Retrotrans_gag"/>
    <property type="match status" value="1"/>
</dbReference>
<evidence type="ECO:0000256" key="7">
    <source>
        <dbReference type="ARBA" id="ARBA00023002"/>
    </source>
</evidence>
<feature type="binding site" description="axial binding residue" evidence="11">
    <location>
        <position position="190"/>
    </location>
    <ligand>
        <name>heme</name>
        <dbReference type="ChEBI" id="CHEBI:30413"/>
    </ligand>
    <ligandPart>
        <name>Fe</name>
        <dbReference type="ChEBI" id="CHEBI:18248"/>
    </ligandPart>
</feature>
<evidence type="ECO:0000313" key="13">
    <source>
        <dbReference type="EMBL" id="GFZ05045.1"/>
    </source>
</evidence>
<dbReference type="InterPro" id="IPR036396">
    <property type="entry name" value="Cyt_P450_sf"/>
</dbReference>
<evidence type="ECO:0000256" key="11">
    <source>
        <dbReference type="PIRSR" id="PIRSR602401-1"/>
    </source>
</evidence>
<organism evidence="13 14">
    <name type="scientific">Actinidia rufa</name>
    <dbReference type="NCBI Taxonomy" id="165716"/>
    <lineage>
        <taxon>Eukaryota</taxon>
        <taxon>Viridiplantae</taxon>
        <taxon>Streptophyta</taxon>
        <taxon>Embryophyta</taxon>
        <taxon>Tracheophyta</taxon>
        <taxon>Spermatophyta</taxon>
        <taxon>Magnoliopsida</taxon>
        <taxon>eudicotyledons</taxon>
        <taxon>Gunneridae</taxon>
        <taxon>Pentapetalae</taxon>
        <taxon>asterids</taxon>
        <taxon>Ericales</taxon>
        <taxon>Actinidiaceae</taxon>
        <taxon>Actinidia</taxon>
    </lineage>
</organism>
<dbReference type="InterPro" id="IPR017972">
    <property type="entry name" value="Cyt_P450_CS"/>
</dbReference>
<keyword evidence="5 11" id="KW-0479">Metal-binding</keyword>
<evidence type="ECO:0000313" key="14">
    <source>
        <dbReference type="Proteomes" id="UP000585474"/>
    </source>
</evidence>
<dbReference type="Pfam" id="PF00067">
    <property type="entry name" value="p450"/>
    <property type="match status" value="1"/>
</dbReference>
<dbReference type="GO" id="GO:0016705">
    <property type="term" value="F:oxidoreductase activity, acting on paired donors, with incorporation or reduction of molecular oxygen"/>
    <property type="evidence" value="ECO:0007669"/>
    <property type="project" value="InterPro"/>
</dbReference>
<comment type="cofactor">
    <cofactor evidence="11">
        <name>heme</name>
        <dbReference type="ChEBI" id="CHEBI:30413"/>
    </cofactor>
</comment>
<evidence type="ECO:0000256" key="3">
    <source>
        <dbReference type="ARBA" id="ARBA00022617"/>
    </source>
</evidence>
<sequence>MKIGEIVNDNDDLLGILVKSNQNKIQEHGGNKKDAGMSIDEVAEECKLFYFAGQETTANLLAWTMVLLSMHPKWQVRAREEVWQVFGKNKPDYDGLSHLKCVTMILNEVLRLYPPAAILVRVINDDTRIGELNLPAGVHFMIPTVLIHRDCEIWGEDAKEFNPERFSKGIAKATKNQGSFFPFGLGPRMCIGNNFAMMEAKIALAMILQRFSFELSPSYTHAPFFVLTLQPQNDPEVDHLNEHGTLPPPMLTSPISISSPLVLHLALHSEDELTLRSHPHHISCICRIFFIWHPPTITPISAGHSSILDYPMISPSIKSRSPSTKKCRLLSRLSTISPLDNRAYLIANTSQSIDLEGIYCEMHGIIEHIRIINEIHACLISKIVIALVRDIHPEAVHTNQRVCTLGGEEVLSCRSPGHLAELWTRWVRKPRDTKDHLTDMTKLSNSEISPPPKRLRTWMLGLMPPILKRTPQEDKPYGLPGLVEELNDALGYSNKVMCKAFSATLKGLARSWFKKLSSRIIDLLGDLSRLFFINFMNCRVRQKNASHLFTIHQKDRESLKDYVKHFNQIVLEVEDPNDKVVVMTMMEGLRPGPLFDSLSKNVPKTLSILQSKADKYIAIEELVEAKRRRRGMDDHKKKELDTRQSDYRGEVLIEIKNEDFVKWPEKIKTNPLKRNKNEYCEFQRDHGHNTEDCFQLNEQITDLIKRIYLRKYIVDCPLPNSLDRGYNDNRPTTRDIQTIYGVFKS</sequence>
<keyword evidence="7" id="KW-0560">Oxidoreductase</keyword>
<dbReference type="PANTHER" id="PTHR24282">
    <property type="entry name" value="CYTOCHROME P450 FAMILY MEMBER"/>
    <property type="match status" value="1"/>
</dbReference>
<reference evidence="13 14" key="1">
    <citation type="submission" date="2019-07" db="EMBL/GenBank/DDBJ databases">
        <title>De Novo Assembly of kiwifruit Actinidia rufa.</title>
        <authorList>
            <person name="Sugita-Konishi S."/>
            <person name="Sato K."/>
            <person name="Mori E."/>
            <person name="Abe Y."/>
            <person name="Kisaki G."/>
            <person name="Hamano K."/>
            <person name="Suezawa K."/>
            <person name="Otani M."/>
            <person name="Fukuda T."/>
            <person name="Manabe T."/>
            <person name="Gomi K."/>
            <person name="Tabuchi M."/>
            <person name="Akimitsu K."/>
            <person name="Kataoka I."/>
        </authorList>
    </citation>
    <scope>NUCLEOTIDE SEQUENCE [LARGE SCALE GENOMIC DNA]</scope>
    <source>
        <strain evidence="14">cv. Fuchu</strain>
    </source>
</reference>
<protein>
    <submittedName>
        <fullName evidence="13">Cytochrome P450, family 72, subfamily A, polypeptide 9</fullName>
    </submittedName>
</protein>
<proteinExistence type="inferred from homology"/>
<evidence type="ECO:0000256" key="8">
    <source>
        <dbReference type="ARBA" id="ARBA00023004"/>
    </source>
</evidence>
<keyword evidence="4" id="KW-0812">Transmembrane</keyword>
<dbReference type="Gene3D" id="1.10.630.10">
    <property type="entry name" value="Cytochrome P450"/>
    <property type="match status" value="1"/>
</dbReference>
<keyword evidence="6" id="KW-1133">Transmembrane helix</keyword>
<comment type="similarity">
    <text evidence="2">Belongs to the cytochrome P450 family.</text>
</comment>
<dbReference type="PANTHER" id="PTHR24282:SF255">
    <property type="entry name" value="CYTOCHROME P450 72A11-RELATED"/>
    <property type="match status" value="1"/>
</dbReference>
<dbReference type="GO" id="GO:0020037">
    <property type="term" value="F:heme binding"/>
    <property type="evidence" value="ECO:0007669"/>
    <property type="project" value="InterPro"/>
</dbReference>
<dbReference type="InterPro" id="IPR050665">
    <property type="entry name" value="Cytochrome_P450_Monooxygen"/>
</dbReference>
<dbReference type="OrthoDB" id="2789670at2759"/>
<evidence type="ECO:0000256" key="2">
    <source>
        <dbReference type="ARBA" id="ARBA00010617"/>
    </source>
</evidence>
<evidence type="ECO:0000256" key="5">
    <source>
        <dbReference type="ARBA" id="ARBA00022723"/>
    </source>
</evidence>
<dbReference type="SUPFAM" id="SSF48264">
    <property type="entry name" value="Cytochrome P450"/>
    <property type="match status" value="1"/>
</dbReference>
<evidence type="ECO:0000259" key="12">
    <source>
        <dbReference type="Pfam" id="PF03732"/>
    </source>
</evidence>
<keyword evidence="10" id="KW-0472">Membrane</keyword>
<evidence type="ECO:0000256" key="10">
    <source>
        <dbReference type="ARBA" id="ARBA00023136"/>
    </source>
</evidence>
<dbReference type="InterPro" id="IPR001128">
    <property type="entry name" value="Cyt_P450"/>
</dbReference>
<keyword evidence="9" id="KW-0503">Monooxygenase</keyword>
<evidence type="ECO:0000256" key="6">
    <source>
        <dbReference type="ARBA" id="ARBA00022989"/>
    </source>
</evidence>
<dbReference type="InterPro" id="IPR005162">
    <property type="entry name" value="Retrotrans_gag_dom"/>
</dbReference>